<evidence type="ECO:0000313" key="1">
    <source>
        <dbReference type="EMBL" id="QQK75058.1"/>
    </source>
</evidence>
<keyword evidence="3" id="KW-1185">Reference proteome</keyword>
<dbReference type="Proteomes" id="UP000595823">
    <property type="component" value="Chromosome"/>
</dbReference>
<dbReference type="Pfam" id="PF05595">
    <property type="entry name" value="DUF771"/>
    <property type="match status" value="1"/>
</dbReference>
<dbReference type="RefSeq" id="WP_200127619.1">
    <property type="nucleotide sequence ID" value="NZ_CP054705.1"/>
</dbReference>
<dbReference type="EMBL" id="CP054705">
    <property type="protein sequence ID" value="QQK75120.1"/>
    <property type="molecule type" value="Genomic_DNA"/>
</dbReference>
<proteinExistence type="predicted"/>
<name>A0A7T6Z176_9BACI</name>
<dbReference type="InterPro" id="IPR008489">
    <property type="entry name" value="DUF771"/>
</dbReference>
<accession>A0A7T6Z176</accession>
<gene>
    <name evidence="1" type="ORF">HUG15_05210</name>
    <name evidence="2" type="ORF">HUG15_05545</name>
</gene>
<organism evidence="2 3">
    <name type="scientific">Salicibibacter cibarius</name>
    <dbReference type="NCBI Taxonomy" id="2743000"/>
    <lineage>
        <taxon>Bacteria</taxon>
        <taxon>Bacillati</taxon>
        <taxon>Bacillota</taxon>
        <taxon>Bacilli</taxon>
        <taxon>Bacillales</taxon>
        <taxon>Bacillaceae</taxon>
        <taxon>Salicibibacter</taxon>
    </lineage>
</organism>
<dbReference type="KEGG" id="scia:HUG15_05545"/>
<sequence>MTAQQQLDVNLSISIPEDKVLVSKVELQTLKEQQLSGVYWSMKEFEERTGKKQEWLKENILYRPKFKKELEGFVYYPQSQGQTWSFQAKEMAAFLDKNFNQIFNGD</sequence>
<protein>
    <submittedName>
        <fullName evidence="2">DUF771 domain-containing protein</fullName>
    </submittedName>
</protein>
<evidence type="ECO:0000313" key="3">
    <source>
        <dbReference type="Proteomes" id="UP000595823"/>
    </source>
</evidence>
<dbReference type="KEGG" id="scia:HUG15_05210"/>
<dbReference type="EMBL" id="CP054705">
    <property type="protein sequence ID" value="QQK75058.1"/>
    <property type="molecule type" value="Genomic_DNA"/>
</dbReference>
<dbReference type="AlphaFoldDB" id="A0A7T6Z176"/>
<reference evidence="2 3" key="1">
    <citation type="submission" date="2020-06" db="EMBL/GenBank/DDBJ databases">
        <title>Genomic analysis of Salicibibacter sp. NKC5-3.</title>
        <authorList>
            <person name="Oh Y.J."/>
        </authorList>
    </citation>
    <scope>NUCLEOTIDE SEQUENCE [LARGE SCALE GENOMIC DNA]</scope>
    <source>
        <strain evidence="2 3">NKC5-3</strain>
    </source>
</reference>
<evidence type="ECO:0000313" key="2">
    <source>
        <dbReference type="EMBL" id="QQK75120.1"/>
    </source>
</evidence>